<name>A0ABU9BKG2_9BURK</name>
<feature type="region of interest" description="Disordered" evidence="1">
    <location>
        <begin position="214"/>
        <end position="233"/>
    </location>
</feature>
<evidence type="ECO:0000256" key="1">
    <source>
        <dbReference type="SAM" id="MobiDB-lite"/>
    </source>
</evidence>
<organism evidence="2 3">
    <name type="scientific">Ideonella lacteola</name>
    <dbReference type="NCBI Taxonomy" id="2984193"/>
    <lineage>
        <taxon>Bacteria</taxon>
        <taxon>Pseudomonadati</taxon>
        <taxon>Pseudomonadota</taxon>
        <taxon>Betaproteobacteria</taxon>
        <taxon>Burkholderiales</taxon>
        <taxon>Sphaerotilaceae</taxon>
        <taxon>Ideonella</taxon>
    </lineage>
</organism>
<protein>
    <submittedName>
        <fullName evidence="2">Uncharacterized protein</fullName>
    </submittedName>
</protein>
<feature type="region of interest" description="Disordered" evidence="1">
    <location>
        <begin position="460"/>
        <end position="482"/>
    </location>
</feature>
<proteinExistence type="predicted"/>
<feature type="region of interest" description="Disordered" evidence="1">
    <location>
        <begin position="92"/>
        <end position="163"/>
    </location>
</feature>
<feature type="region of interest" description="Disordered" evidence="1">
    <location>
        <begin position="387"/>
        <end position="412"/>
    </location>
</feature>
<feature type="region of interest" description="Disordered" evidence="1">
    <location>
        <begin position="249"/>
        <end position="330"/>
    </location>
</feature>
<dbReference type="RefSeq" id="WP_341424824.1">
    <property type="nucleotide sequence ID" value="NZ_JBBUTG010000003.1"/>
</dbReference>
<feature type="compositionally biased region" description="Low complexity" evidence="1">
    <location>
        <begin position="460"/>
        <end position="475"/>
    </location>
</feature>
<keyword evidence="3" id="KW-1185">Reference proteome</keyword>
<comment type="caution">
    <text evidence="2">The sequence shown here is derived from an EMBL/GenBank/DDBJ whole genome shotgun (WGS) entry which is preliminary data.</text>
</comment>
<evidence type="ECO:0000313" key="3">
    <source>
        <dbReference type="Proteomes" id="UP001371218"/>
    </source>
</evidence>
<dbReference type="EMBL" id="JBBUTG010000003">
    <property type="protein sequence ID" value="MEK8030457.1"/>
    <property type="molecule type" value="Genomic_DNA"/>
</dbReference>
<dbReference type="Proteomes" id="UP001371218">
    <property type="component" value="Unassembled WGS sequence"/>
</dbReference>
<gene>
    <name evidence="2" type="ORF">AACH06_06425</name>
</gene>
<evidence type="ECO:0000313" key="2">
    <source>
        <dbReference type="EMBL" id="MEK8030457.1"/>
    </source>
</evidence>
<feature type="compositionally biased region" description="Low complexity" evidence="1">
    <location>
        <begin position="263"/>
        <end position="281"/>
    </location>
</feature>
<reference evidence="2 3" key="1">
    <citation type="submission" date="2024-04" db="EMBL/GenBank/DDBJ databases">
        <title>Novel species of the genus Ideonella isolated from streams.</title>
        <authorList>
            <person name="Lu H."/>
        </authorList>
    </citation>
    <scope>NUCLEOTIDE SEQUENCE [LARGE SCALE GENOMIC DNA]</scope>
    <source>
        <strain evidence="2 3">DXS29W</strain>
    </source>
</reference>
<sequence>MDSRTTPSETTAVAEPRFDVFIRLPRGMTPEEAQRRVEMAGLTAAQGANICAALRQVPVVQVRKSIDESRARKTEHQLSLAGLKVEVRRVPTAPHAAPPSPPIPDASAEEPSDGSPGVNLWSFSVTGVAPASPARNAADRPSGAAASSPPRAPAATAAPTPAVSAPLQGADLRAFASPVSQLSSAAPARPAGAAPAAVLAPTPVAAATVTPQAAPAPVAPAPGPAPRSASTPSFSSVFTAPLPAAASSPVRHAAAPPAPPAVPVAERSASTPPRAQAARAQPLDEDPEDFEFNLRDPSEEDTIIAPYTTRPQADPDESLPPPAAKSPAARRARPRWAPWLWAAALVALGAAGFTLGRLSLPWTAPPEPQINTTQSIDKVLTAVGAPPAMSPVPASSASSVDSAGGADASGLAPDSLTQIAKAERAQGRGMTLEQAVAQMQGAKVNAGLLLPGDQLPAKLAQAAASPTSAGPSAQPNGSASPLPASLRATLMADMAVELAAFGQTGRAKEVLSRLHADAGLTGDPAVGASARRAEVLLAAWGLRDAAVTTIDRQIGALRTLVYGIESPAARAALMGSVATILARHDNVPDALALAFLADAGEALKSVADGSQRQVAIDDWLVDTGDLLLAQLARHARLGRWSLAQSLAGQLDTLAGQARSPHAVLLLQALRARAQELMGQPAKAEKLLAEALKVWQQRGTPARQAEELRALASRTGGIGQPILLQVTAQLATAADALHGADRARALTQLALMQAEAGEAERFEALKAMLRQSPEAARPEQAALTAQLLVSGELSAARAEQRSGAFGLAEARVRKVAAYLL</sequence>
<feature type="compositionally biased region" description="Low complexity" evidence="1">
    <location>
        <begin position="134"/>
        <end position="163"/>
    </location>
</feature>
<accession>A0ABU9BKG2</accession>